<keyword evidence="1" id="KW-1133">Transmembrane helix</keyword>
<feature type="transmembrane region" description="Helical" evidence="1">
    <location>
        <begin position="47"/>
        <end position="67"/>
    </location>
</feature>
<organism evidence="2 3">
    <name type="scientific">Hoeflea marina</name>
    <dbReference type="NCBI Taxonomy" id="274592"/>
    <lineage>
        <taxon>Bacteria</taxon>
        <taxon>Pseudomonadati</taxon>
        <taxon>Pseudomonadota</taxon>
        <taxon>Alphaproteobacteria</taxon>
        <taxon>Hyphomicrobiales</taxon>
        <taxon>Rhizobiaceae</taxon>
        <taxon>Hoeflea</taxon>
    </lineage>
</organism>
<evidence type="ECO:0000313" key="2">
    <source>
        <dbReference type="EMBL" id="PWW03806.1"/>
    </source>
</evidence>
<dbReference type="AlphaFoldDB" id="A0A317PU85"/>
<dbReference type="OrthoDB" id="8453584at2"/>
<dbReference type="RefSeq" id="WP_110030315.1">
    <property type="nucleotide sequence ID" value="NZ_QGTR01000001.1"/>
</dbReference>
<keyword evidence="1" id="KW-0812">Transmembrane</keyword>
<keyword evidence="1" id="KW-0472">Membrane</keyword>
<reference evidence="2 3" key="1">
    <citation type="submission" date="2018-05" db="EMBL/GenBank/DDBJ databases">
        <title>Genomic Encyclopedia of Type Strains, Phase IV (KMG-IV): sequencing the most valuable type-strain genomes for metagenomic binning, comparative biology and taxonomic classification.</title>
        <authorList>
            <person name="Goeker M."/>
        </authorList>
    </citation>
    <scope>NUCLEOTIDE SEQUENCE [LARGE SCALE GENOMIC DNA]</scope>
    <source>
        <strain evidence="2 3">DSM 16791</strain>
    </source>
</reference>
<keyword evidence="3" id="KW-1185">Reference proteome</keyword>
<dbReference type="EMBL" id="QGTR01000001">
    <property type="protein sequence ID" value="PWW03806.1"/>
    <property type="molecule type" value="Genomic_DNA"/>
</dbReference>
<accession>A0A317PU85</accession>
<protein>
    <submittedName>
        <fullName evidence="2">Uncharacterized protein</fullName>
    </submittedName>
</protein>
<gene>
    <name evidence="2" type="ORF">DFR52_101494</name>
</gene>
<proteinExistence type="predicted"/>
<evidence type="ECO:0000313" key="3">
    <source>
        <dbReference type="Proteomes" id="UP000246352"/>
    </source>
</evidence>
<dbReference type="Proteomes" id="UP000246352">
    <property type="component" value="Unassembled WGS sequence"/>
</dbReference>
<name>A0A317PU85_9HYPH</name>
<comment type="caution">
    <text evidence="2">The sequence shown here is derived from an EMBL/GenBank/DDBJ whole genome shotgun (WGS) entry which is preliminary data.</text>
</comment>
<feature type="transmembrane region" description="Helical" evidence="1">
    <location>
        <begin position="9"/>
        <end position="32"/>
    </location>
</feature>
<evidence type="ECO:0000256" key="1">
    <source>
        <dbReference type="SAM" id="Phobius"/>
    </source>
</evidence>
<sequence>MQKLLGIKFWVTAFTGWLLGGIAFAVMVYSYLRESVRALLGGWSDRLIPAADTAVPMLMGLVVLVVFNRQVWCWACRRRVVGRILQRRVFPDLNGEWRVELTSNFPRLDAMQAAARSVKAPRYDTRAFEAVPLSSPLVLRARITQDWIDVRMELWSEDPASRIERSVTTSFDLSRGPDGTPTVAYFYRQTNRAESLTGTSQESFDGAARLVVAEDGTSMSGLYLARGNWDSGLNTAGTIRFTRI</sequence>